<gene>
    <name evidence="1" type="ORF">LCGC14_2574310</name>
</gene>
<evidence type="ECO:0000313" key="1">
    <source>
        <dbReference type="EMBL" id="KKL08594.1"/>
    </source>
</evidence>
<organism evidence="1">
    <name type="scientific">marine sediment metagenome</name>
    <dbReference type="NCBI Taxonomy" id="412755"/>
    <lineage>
        <taxon>unclassified sequences</taxon>
        <taxon>metagenomes</taxon>
        <taxon>ecological metagenomes</taxon>
    </lineage>
</organism>
<comment type="caution">
    <text evidence="1">The sequence shown here is derived from an EMBL/GenBank/DDBJ whole genome shotgun (WGS) entry which is preliminary data.</text>
</comment>
<proteinExistence type="predicted"/>
<sequence length="101" mass="11506">MPKGIMKEDFYQYYPISISFDTSVKGDPANVTASSVVAYDPDKIYLVQEMAKTKGNDVSYSLNEKYVQKDGKYTFMFKVRVKGIGDLLHIRVVEVKKSPVR</sequence>
<accession>A0A0F9AGC4</accession>
<reference evidence="1" key="1">
    <citation type="journal article" date="2015" name="Nature">
        <title>Complex archaea that bridge the gap between prokaryotes and eukaryotes.</title>
        <authorList>
            <person name="Spang A."/>
            <person name="Saw J.H."/>
            <person name="Jorgensen S.L."/>
            <person name="Zaremba-Niedzwiedzka K."/>
            <person name="Martijn J."/>
            <person name="Lind A.E."/>
            <person name="van Eijk R."/>
            <person name="Schleper C."/>
            <person name="Guy L."/>
            <person name="Ettema T.J."/>
        </authorList>
    </citation>
    <scope>NUCLEOTIDE SEQUENCE</scope>
</reference>
<dbReference type="AlphaFoldDB" id="A0A0F9AGC4"/>
<dbReference type="EMBL" id="LAZR01042818">
    <property type="protein sequence ID" value="KKL08594.1"/>
    <property type="molecule type" value="Genomic_DNA"/>
</dbReference>
<protein>
    <submittedName>
        <fullName evidence="1">Uncharacterized protein</fullName>
    </submittedName>
</protein>
<name>A0A0F9AGC4_9ZZZZ</name>